<feature type="transmembrane region" description="Helical" evidence="1">
    <location>
        <begin position="281"/>
        <end position="302"/>
    </location>
</feature>
<keyword evidence="1" id="KW-0472">Membrane</keyword>
<dbReference type="Proteomes" id="UP001596380">
    <property type="component" value="Unassembled WGS sequence"/>
</dbReference>
<dbReference type="RefSeq" id="WP_378063158.1">
    <property type="nucleotide sequence ID" value="NZ_JBHSXS010000004.1"/>
</dbReference>
<protein>
    <submittedName>
        <fullName evidence="2">Uncharacterized protein</fullName>
    </submittedName>
</protein>
<evidence type="ECO:0000313" key="2">
    <source>
        <dbReference type="EMBL" id="MFC6879922.1"/>
    </source>
</evidence>
<accession>A0ABW2CEA9</accession>
<comment type="caution">
    <text evidence="2">The sequence shown here is derived from an EMBL/GenBank/DDBJ whole genome shotgun (WGS) entry which is preliminary data.</text>
</comment>
<feature type="transmembrane region" description="Helical" evidence="1">
    <location>
        <begin position="38"/>
        <end position="61"/>
    </location>
</feature>
<organism evidence="2 3">
    <name type="scientific">Actinomadura yumaensis</name>
    <dbReference type="NCBI Taxonomy" id="111807"/>
    <lineage>
        <taxon>Bacteria</taxon>
        <taxon>Bacillati</taxon>
        <taxon>Actinomycetota</taxon>
        <taxon>Actinomycetes</taxon>
        <taxon>Streptosporangiales</taxon>
        <taxon>Thermomonosporaceae</taxon>
        <taxon>Actinomadura</taxon>
    </lineage>
</organism>
<gene>
    <name evidence="2" type="ORF">ACFQKB_09110</name>
</gene>
<feature type="transmembrane region" description="Helical" evidence="1">
    <location>
        <begin position="163"/>
        <end position="185"/>
    </location>
</feature>
<dbReference type="EMBL" id="JBHSXS010000004">
    <property type="protein sequence ID" value="MFC6879922.1"/>
    <property type="molecule type" value="Genomic_DNA"/>
</dbReference>
<keyword evidence="3" id="KW-1185">Reference proteome</keyword>
<evidence type="ECO:0000313" key="3">
    <source>
        <dbReference type="Proteomes" id="UP001596380"/>
    </source>
</evidence>
<reference evidence="3" key="1">
    <citation type="journal article" date="2019" name="Int. J. Syst. Evol. Microbiol.">
        <title>The Global Catalogue of Microorganisms (GCM) 10K type strain sequencing project: providing services to taxonomists for standard genome sequencing and annotation.</title>
        <authorList>
            <consortium name="The Broad Institute Genomics Platform"/>
            <consortium name="The Broad Institute Genome Sequencing Center for Infectious Disease"/>
            <person name="Wu L."/>
            <person name="Ma J."/>
        </authorList>
    </citation>
    <scope>NUCLEOTIDE SEQUENCE [LARGE SCALE GENOMIC DNA]</scope>
    <source>
        <strain evidence="3">JCM 3369</strain>
    </source>
</reference>
<name>A0ABW2CEA9_9ACTN</name>
<keyword evidence="1" id="KW-1133">Transmembrane helix</keyword>
<proteinExistence type="predicted"/>
<feature type="transmembrane region" description="Helical" evidence="1">
    <location>
        <begin position="248"/>
        <end position="269"/>
    </location>
</feature>
<evidence type="ECO:0000256" key="1">
    <source>
        <dbReference type="SAM" id="Phobius"/>
    </source>
</evidence>
<keyword evidence="1" id="KW-0812">Transmembrane</keyword>
<sequence>MNARADVVVPVAFGRVRGDDLIICSAAEEESVRDGRAFAFPLVVLAATFLVFGLLGVGSAVRTYGETARFAEGEGRAGSFTAQQWWCQRGNDCYWRGWFRPGSGVETGEGVARGGGVSAEGAAFGLRGLGRGRIAEGDEVPALDVGSREFVFAAGASPEWGRAVVPALFGSFLGVLGVVLCGVLVRRVRESGGGELTSGGLLASRERLQGLRNPLAASARGVRDRWACIPFARSDVQVKVVRSAWWTLLWGPMFPVLALTAFALGAAGWEAGVGDVYVEDRVIAALLLVVAVFAGLAAVQVGRMLFLRPRVRVTDESLVIWDSTLFWRPVRISRSRIAAVCYPGAVERYLVSGERAQLTPFQEETNLDLLLTEEIRLPGRSLVAGNWIWLGKPWNRDFGPPPWLPRGDESYRRLSIRVRAPERTGQGLERWLGERTVSPGAPAPRPGLEPADHFFAGRRVASRGKGDGRVTVRPGPQPVISEVRSAGPSVLRASVDTRHDGAGAMRARLDKTLARLRRKGVGRPPVMVVPDGIAQFVVGDRARSPAPPSDRDEVGGFDVVYEARRVPEVMVRVESQGVWDVAFGGPELARAFNRVATGRAAEVLVYRGPPGVAVGRGLEAVRLRRDDLTPLYEEPFVPRTHVGRRLGFAVPTGAVLEVVPGRPDWELEVVPVHALAGADGVFGGPGVRLVRAFTGSVRGRSSAVLYYGGPEASVEIACRGADGFGVVRLDGGLAPAGPLVPAPASRSGVTTVRLLPGTMLQVSGGTDTWTPTVERAGR</sequence>